<evidence type="ECO:0000256" key="1">
    <source>
        <dbReference type="ARBA" id="ARBA00004123"/>
    </source>
</evidence>
<keyword evidence="6" id="KW-0539">Nucleus</keyword>
<evidence type="ECO:0000256" key="7">
    <source>
        <dbReference type="PROSITE-ProRule" id="PRU00042"/>
    </source>
</evidence>
<feature type="compositionally biased region" description="Pro residues" evidence="8">
    <location>
        <begin position="141"/>
        <end position="155"/>
    </location>
</feature>
<dbReference type="PANTHER" id="PTHR16515:SF49">
    <property type="entry name" value="GASTRULA ZINC FINGER PROTEIN XLCGF49.1-LIKE-RELATED"/>
    <property type="match status" value="1"/>
</dbReference>
<feature type="compositionally biased region" description="Low complexity" evidence="8">
    <location>
        <begin position="260"/>
        <end position="275"/>
    </location>
</feature>
<dbReference type="InterPro" id="IPR036236">
    <property type="entry name" value="Znf_C2H2_sf"/>
</dbReference>
<name>A0A165AZ18_EXIGL</name>
<dbReference type="InParanoid" id="A0A165AZ18"/>
<feature type="region of interest" description="Disordered" evidence="8">
    <location>
        <begin position="1"/>
        <end position="159"/>
    </location>
</feature>
<dbReference type="OrthoDB" id="6077919at2759"/>
<dbReference type="PANTHER" id="PTHR16515">
    <property type="entry name" value="PR DOMAIN ZINC FINGER PROTEIN"/>
    <property type="match status" value="1"/>
</dbReference>
<proteinExistence type="predicted"/>
<keyword evidence="3" id="KW-0677">Repeat</keyword>
<keyword evidence="11" id="KW-1185">Reference proteome</keyword>
<dbReference type="PROSITE" id="PS00028">
    <property type="entry name" value="ZINC_FINGER_C2H2_1"/>
    <property type="match status" value="1"/>
</dbReference>
<dbReference type="Proteomes" id="UP000077266">
    <property type="component" value="Unassembled WGS sequence"/>
</dbReference>
<protein>
    <recommendedName>
        <fullName evidence="9">C2H2-type domain-containing protein</fullName>
    </recommendedName>
</protein>
<evidence type="ECO:0000256" key="5">
    <source>
        <dbReference type="ARBA" id="ARBA00022833"/>
    </source>
</evidence>
<evidence type="ECO:0000313" key="10">
    <source>
        <dbReference type="EMBL" id="KZV79556.1"/>
    </source>
</evidence>
<evidence type="ECO:0000313" key="11">
    <source>
        <dbReference type="Proteomes" id="UP000077266"/>
    </source>
</evidence>
<dbReference type="InterPro" id="IPR050331">
    <property type="entry name" value="Zinc_finger"/>
</dbReference>
<dbReference type="EMBL" id="KV426595">
    <property type="protein sequence ID" value="KZV79556.1"/>
    <property type="molecule type" value="Genomic_DNA"/>
</dbReference>
<dbReference type="AlphaFoldDB" id="A0A165AZ18"/>
<keyword evidence="4 7" id="KW-0863">Zinc-finger</keyword>
<dbReference type="Pfam" id="PF00096">
    <property type="entry name" value="zf-C2H2"/>
    <property type="match status" value="1"/>
</dbReference>
<gene>
    <name evidence="10" type="ORF">EXIGLDRAFT_464139</name>
</gene>
<dbReference type="GO" id="GO:0005634">
    <property type="term" value="C:nucleus"/>
    <property type="evidence" value="ECO:0007669"/>
    <property type="project" value="UniProtKB-SubCell"/>
</dbReference>
<dbReference type="Gene3D" id="3.30.160.60">
    <property type="entry name" value="Classic Zinc Finger"/>
    <property type="match status" value="2"/>
</dbReference>
<evidence type="ECO:0000256" key="6">
    <source>
        <dbReference type="ARBA" id="ARBA00023242"/>
    </source>
</evidence>
<evidence type="ECO:0000256" key="8">
    <source>
        <dbReference type="SAM" id="MobiDB-lite"/>
    </source>
</evidence>
<evidence type="ECO:0000256" key="4">
    <source>
        <dbReference type="ARBA" id="ARBA00022771"/>
    </source>
</evidence>
<dbReference type="SUPFAM" id="SSF57667">
    <property type="entry name" value="beta-beta-alpha zinc fingers"/>
    <property type="match status" value="1"/>
</dbReference>
<dbReference type="PROSITE" id="PS50157">
    <property type="entry name" value="ZINC_FINGER_C2H2_2"/>
    <property type="match status" value="2"/>
</dbReference>
<feature type="region of interest" description="Disordered" evidence="8">
    <location>
        <begin position="166"/>
        <end position="185"/>
    </location>
</feature>
<feature type="compositionally biased region" description="Polar residues" evidence="8">
    <location>
        <begin position="168"/>
        <end position="182"/>
    </location>
</feature>
<keyword evidence="5" id="KW-0862">Zinc</keyword>
<dbReference type="InterPro" id="IPR013087">
    <property type="entry name" value="Znf_C2H2_type"/>
</dbReference>
<evidence type="ECO:0000259" key="9">
    <source>
        <dbReference type="PROSITE" id="PS50157"/>
    </source>
</evidence>
<evidence type="ECO:0000256" key="3">
    <source>
        <dbReference type="ARBA" id="ARBA00022737"/>
    </source>
</evidence>
<accession>A0A165AZ18</accession>
<feature type="domain" description="C2H2-type" evidence="9">
    <location>
        <begin position="204"/>
        <end position="231"/>
    </location>
</feature>
<feature type="region of interest" description="Disordered" evidence="8">
    <location>
        <begin position="244"/>
        <end position="275"/>
    </location>
</feature>
<reference evidence="10 11" key="1">
    <citation type="journal article" date="2016" name="Mol. Biol. Evol.">
        <title>Comparative Genomics of Early-Diverging Mushroom-Forming Fungi Provides Insights into the Origins of Lignocellulose Decay Capabilities.</title>
        <authorList>
            <person name="Nagy L.G."/>
            <person name="Riley R."/>
            <person name="Tritt A."/>
            <person name="Adam C."/>
            <person name="Daum C."/>
            <person name="Floudas D."/>
            <person name="Sun H."/>
            <person name="Yadav J.S."/>
            <person name="Pangilinan J."/>
            <person name="Larsson K.H."/>
            <person name="Matsuura K."/>
            <person name="Barry K."/>
            <person name="Labutti K."/>
            <person name="Kuo R."/>
            <person name="Ohm R.A."/>
            <person name="Bhattacharya S.S."/>
            <person name="Shirouzu T."/>
            <person name="Yoshinaga Y."/>
            <person name="Martin F.M."/>
            <person name="Grigoriev I.V."/>
            <person name="Hibbett D.S."/>
        </authorList>
    </citation>
    <scope>NUCLEOTIDE SEQUENCE [LARGE SCALE GENOMIC DNA]</scope>
    <source>
        <strain evidence="10 11">HHB12029</strain>
    </source>
</reference>
<dbReference type="GO" id="GO:0010468">
    <property type="term" value="P:regulation of gene expression"/>
    <property type="evidence" value="ECO:0007669"/>
    <property type="project" value="TreeGrafter"/>
</dbReference>
<comment type="subcellular location">
    <subcellularLocation>
        <location evidence="1">Nucleus</location>
    </subcellularLocation>
</comment>
<dbReference type="GO" id="GO:0008270">
    <property type="term" value="F:zinc ion binding"/>
    <property type="evidence" value="ECO:0007669"/>
    <property type="project" value="UniProtKB-KW"/>
</dbReference>
<feature type="domain" description="C2H2-type" evidence="9">
    <location>
        <begin position="232"/>
        <end position="260"/>
    </location>
</feature>
<sequence length="275" mass="29780">MSRDQEQGARRQTTNPAGNLHRPSLPSIRVMFPDQWADQQGGSGSGRGMPPYPQGQRSPYSPPMPQQHQQGVPPYPQPSHPQYAARGTTPSMYSPPPPQQRYNPSTPAPGLMQRPRAQTPPPGQPSYPQYAPQHPNQYVYPPHPTTRPPAPPAAAPGPGGNFILLEPNSASGSYRTKAQSSDPRGLSSIHNFVAHEGGAGDGRHVCHICGHSFDRPSTLRTHINAHEKVKPYLCSKCRRGFSASSNMRRHERKCQGGQGSSNDPQSPSSPSSTSS</sequence>
<dbReference type="SMART" id="SM00355">
    <property type="entry name" value="ZnF_C2H2"/>
    <property type="match status" value="2"/>
</dbReference>
<evidence type="ECO:0000256" key="2">
    <source>
        <dbReference type="ARBA" id="ARBA00022723"/>
    </source>
</evidence>
<organism evidence="10 11">
    <name type="scientific">Exidia glandulosa HHB12029</name>
    <dbReference type="NCBI Taxonomy" id="1314781"/>
    <lineage>
        <taxon>Eukaryota</taxon>
        <taxon>Fungi</taxon>
        <taxon>Dikarya</taxon>
        <taxon>Basidiomycota</taxon>
        <taxon>Agaricomycotina</taxon>
        <taxon>Agaricomycetes</taxon>
        <taxon>Auriculariales</taxon>
        <taxon>Exidiaceae</taxon>
        <taxon>Exidia</taxon>
    </lineage>
</organism>
<dbReference type="STRING" id="1314781.A0A165AZ18"/>
<keyword evidence="2" id="KW-0479">Metal-binding</keyword>